<dbReference type="InterPro" id="IPR010617">
    <property type="entry name" value="TMEM175-like"/>
</dbReference>
<comment type="similarity">
    <text evidence="2">Belongs to the TMEM175 family.</text>
</comment>
<name>A0A430BLA8_SPHYA</name>
<evidence type="ECO:0000256" key="11">
    <source>
        <dbReference type="ARBA" id="ARBA00023303"/>
    </source>
</evidence>
<evidence type="ECO:0000256" key="9">
    <source>
        <dbReference type="ARBA" id="ARBA00023065"/>
    </source>
</evidence>
<feature type="region of interest" description="Disordered" evidence="13">
    <location>
        <begin position="139"/>
        <end position="161"/>
    </location>
</feature>
<evidence type="ECO:0000256" key="2">
    <source>
        <dbReference type="ARBA" id="ARBA00006920"/>
    </source>
</evidence>
<keyword evidence="3" id="KW-0813">Transport</keyword>
<dbReference type="GO" id="GO:0005267">
    <property type="term" value="F:potassium channel activity"/>
    <property type="evidence" value="ECO:0007669"/>
    <property type="project" value="UniProtKB-KW"/>
</dbReference>
<dbReference type="OrthoDB" id="7626281at2"/>
<keyword evidence="10" id="KW-0472">Membrane</keyword>
<evidence type="ECO:0000256" key="13">
    <source>
        <dbReference type="SAM" id="MobiDB-lite"/>
    </source>
</evidence>
<keyword evidence="7" id="KW-0630">Potassium</keyword>
<reference evidence="14 15" key="1">
    <citation type="submission" date="2018-07" db="EMBL/GenBank/DDBJ databases">
        <title>Genomic and Epidemiologic Investigation of an Indolent Hospital Outbreak.</title>
        <authorList>
            <person name="Johnson R.C."/>
            <person name="Deming C."/>
            <person name="Conlan S."/>
            <person name="Zellmer C.J."/>
            <person name="Michelin A.V."/>
            <person name="Lee-Lin S."/>
            <person name="Thomas P.J."/>
            <person name="Park M."/>
            <person name="Weingarten R.A."/>
            <person name="Less J."/>
            <person name="Dekker J.P."/>
            <person name="Frank K.M."/>
            <person name="Musser K.A."/>
            <person name="Mcquiston J.R."/>
            <person name="Henderson D.K."/>
            <person name="Lau A.F."/>
            <person name="Palmore T.N."/>
            <person name="Segre J.A."/>
        </authorList>
    </citation>
    <scope>NUCLEOTIDE SEQUENCE [LARGE SCALE GENOMIC DNA]</scope>
    <source>
        <strain evidence="14 15">SK-NIH.Env6_1116</strain>
    </source>
</reference>
<keyword evidence="5" id="KW-0812">Transmembrane</keyword>
<keyword evidence="11" id="KW-0407">Ion channel</keyword>
<accession>A0A430BLA8</accession>
<comment type="subcellular location">
    <subcellularLocation>
        <location evidence="1">Membrane</location>
        <topology evidence="1">Multi-pass membrane protein</topology>
    </subcellularLocation>
</comment>
<dbReference type="GO" id="GO:0016020">
    <property type="term" value="C:membrane"/>
    <property type="evidence" value="ECO:0007669"/>
    <property type="project" value="UniProtKB-SubCell"/>
</dbReference>
<evidence type="ECO:0000256" key="7">
    <source>
        <dbReference type="ARBA" id="ARBA00022958"/>
    </source>
</evidence>
<evidence type="ECO:0000256" key="8">
    <source>
        <dbReference type="ARBA" id="ARBA00022989"/>
    </source>
</evidence>
<dbReference type="GO" id="GO:0015252">
    <property type="term" value="F:proton channel activity"/>
    <property type="evidence" value="ECO:0007669"/>
    <property type="project" value="InterPro"/>
</dbReference>
<evidence type="ECO:0000256" key="4">
    <source>
        <dbReference type="ARBA" id="ARBA00022538"/>
    </source>
</evidence>
<keyword evidence="6" id="KW-0631">Potassium channel</keyword>
<dbReference type="RefSeq" id="WP_081260918.1">
    <property type="nucleotide sequence ID" value="NZ_JARQWY010000050.1"/>
</dbReference>
<sequence>MATSSLKATKRKSDRLEAFMDAVLAIAITLPVTELHAPEPTDGDLAAAYLKLAPEYAAYALSVVLISLYWAHSHFSGKLLENRSRLQSARHWLSGCRQHHSISRAPVGRTPQRRCGEYHRRPLVSGRSSDTGDLVVSSLGIRHRERSSRPAPDGRLPQANNPQIRHHCRSLLGFLRFGFLGLACWTYRRGDRYVELYRSASKTHLQAGSRTGEWLRPAIDPARRMPTSANQPKILSIVIGRDRTRLPVA</sequence>
<proteinExistence type="inferred from homology"/>
<keyword evidence="4" id="KW-0633">Potassium transport</keyword>
<evidence type="ECO:0000256" key="1">
    <source>
        <dbReference type="ARBA" id="ARBA00004141"/>
    </source>
</evidence>
<dbReference type="Proteomes" id="UP000287401">
    <property type="component" value="Unassembled WGS sequence"/>
</dbReference>
<evidence type="ECO:0000256" key="6">
    <source>
        <dbReference type="ARBA" id="ARBA00022826"/>
    </source>
</evidence>
<dbReference type="EMBL" id="QRAL01000034">
    <property type="protein sequence ID" value="RSU52444.1"/>
    <property type="molecule type" value="Genomic_DNA"/>
</dbReference>
<evidence type="ECO:0000313" key="15">
    <source>
        <dbReference type="Proteomes" id="UP000287401"/>
    </source>
</evidence>
<evidence type="ECO:0000256" key="10">
    <source>
        <dbReference type="ARBA" id="ARBA00023136"/>
    </source>
</evidence>
<evidence type="ECO:0000256" key="3">
    <source>
        <dbReference type="ARBA" id="ARBA00022448"/>
    </source>
</evidence>
<protein>
    <submittedName>
        <fullName evidence="14">DUF1211 domain-containing protein</fullName>
    </submittedName>
</protein>
<dbReference type="AlphaFoldDB" id="A0A430BLA8"/>
<gene>
    <name evidence="14" type="ORF">DAH51_21390</name>
</gene>
<evidence type="ECO:0000256" key="5">
    <source>
        <dbReference type="ARBA" id="ARBA00022692"/>
    </source>
</evidence>
<evidence type="ECO:0000313" key="14">
    <source>
        <dbReference type="EMBL" id="RSU52444.1"/>
    </source>
</evidence>
<organism evidence="14 15">
    <name type="scientific">Sphingobium yanoikuyae</name>
    <name type="common">Sphingomonas yanoikuyae</name>
    <dbReference type="NCBI Taxonomy" id="13690"/>
    <lineage>
        <taxon>Bacteria</taxon>
        <taxon>Pseudomonadati</taxon>
        <taxon>Pseudomonadota</taxon>
        <taxon>Alphaproteobacteria</taxon>
        <taxon>Sphingomonadales</taxon>
        <taxon>Sphingomonadaceae</taxon>
        <taxon>Sphingobium</taxon>
    </lineage>
</organism>
<evidence type="ECO:0000256" key="12">
    <source>
        <dbReference type="ARBA" id="ARBA00034430"/>
    </source>
</evidence>
<comment type="catalytic activity">
    <reaction evidence="12">
        <text>K(+)(in) = K(+)(out)</text>
        <dbReference type="Rhea" id="RHEA:29463"/>
        <dbReference type="ChEBI" id="CHEBI:29103"/>
    </reaction>
</comment>
<keyword evidence="8" id="KW-1133">Transmembrane helix</keyword>
<keyword evidence="9" id="KW-0406">Ion transport</keyword>
<dbReference type="Pfam" id="PF06736">
    <property type="entry name" value="TMEM175"/>
    <property type="match status" value="1"/>
</dbReference>
<comment type="caution">
    <text evidence="14">The sequence shown here is derived from an EMBL/GenBank/DDBJ whole genome shotgun (WGS) entry which is preliminary data.</text>
</comment>